<dbReference type="EMBL" id="RCHU01001193">
    <property type="protein sequence ID" value="TKR71070.1"/>
    <property type="molecule type" value="Genomic_DNA"/>
</dbReference>
<dbReference type="GO" id="GO:0005634">
    <property type="term" value="C:nucleus"/>
    <property type="evidence" value="ECO:0007669"/>
    <property type="project" value="UniProtKB-SubCell"/>
</dbReference>
<evidence type="ECO:0000256" key="3">
    <source>
        <dbReference type="ARBA" id="ARBA00023125"/>
    </source>
</evidence>
<keyword evidence="5" id="KW-0539">Nucleus</keyword>
<keyword evidence="3" id="KW-0238">DNA-binding</keyword>
<reference evidence="8" key="1">
    <citation type="submission" date="2018-10" db="EMBL/GenBank/DDBJ databases">
        <title>Population genomic analysis revealed the cold adaptation of white poplar.</title>
        <authorList>
            <person name="Liu Y.-J."/>
        </authorList>
    </citation>
    <scope>NUCLEOTIDE SEQUENCE [LARGE SCALE GENOMIC DNA]</scope>
    <source>
        <strain evidence="8">PAL-ZL1</strain>
    </source>
</reference>
<feature type="compositionally biased region" description="Basic residues" evidence="6">
    <location>
        <begin position="1"/>
        <end position="10"/>
    </location>
</feature>
<feature type="region of interest" description="Disordered" evidence="6">
    <location>
        <begin position="1"/>
        <end position="24"/>
    </location>
</feature>
<gene>
    <name evidence="8" type="ORF">D5086_0000304940</name>
</gene>
<dbReference type="SUPFAM" id="SSF101941">
    <property type="entry name" value="NAC domain"/>
    <property type="match status" value="1"/>
</dbReference>
<dbReference type="PANTHER" id="PTHR31989">
    <property type="entry name" value="NAC DOMAIN-CONTAINING PROTEIN 82-RELATED"/>
    <property type="match status" value="1"/>
</dbReference>
<keyword evidence="2" id="KW-0805">Transcription regulation</keyword>
<evidence type="ECO:0000256" key="6">
    <source>
        <dbReference type="SAM" id="MobiDB-lite"/>
    </source>
</evidence>
<dbReference type="InterPro" id="IPR003441">
    <property type="entry name" value="NAC-dom"/>
</dbReference>
<dbReference type="PROSITE" id="PS51005">
    <property type="entry name" value="NAC"/>
    <property type="match status" value="1"/>
</dbReference>
<dbReference type="Gene3D" id="2.170.150.80">
    <property type="entry name" value="NAC domain"/>
    <property type="match status" value="1"/>
</dbReference>
<dbReference type="Pfam" id="PF02365">
    <property type="entry name" value="NAM"/>
    <property type="match status" value="1"/>
</dbReference>
<dbReference type="InterPro" id="IPR036093">
    <property type="entry name" value="NAC_dom_sf"/>
</dbReference>
<comment type="subcellular location">
    <subcellularLocation>
        <location evidence="1">Nucleus</location>
    </subcellularLocation>
</comment>
<protein>
    <submittedName>
        <fullName evidence="8">No apical meristem family protein</fullName>
    </submittedName>
</protein>
<dbReference type="GO" id="GO:0003677">
    <property type="term" value="F:DNA binding"/>
    <property type="evidence" value="ECO:0007669"/>
    <property type="project" value="UniProtKB-KW"/>
</dbReference>
<sequence>MQKVFAKKGGGHRDGKEMAPVGLPPGFRFHPTDEELVNYYLKRKINGQEIDLDIIPEIDLYKCEPWDLAATLPEKSHGTAALIITQLPAVDSYALCRVFKKNGICSEIEEQGQCTTSLSLTESSPQGVLNEYETMSPDVPVASSSCIEEEDKDDSWMQFITDDPWYCSSNNAMAGGEEISQVTFTD</sequence>
<evidence type="ECO:0000256" key="4">
    <source>
        <dbReference type="ARBA" id="ARBA00023163"/>
    </source>
</evidence>
<dbReference type="STRING" id="43335.A0A4U5MND4"/>
<accession>A0A4U5MND4</accession>
<evidence type="ECO:0000313" key="8">
    <source>
        <dbReference type="EMBL" id="TKR71070.1"/>
    </source>
</evidence>
<evidence type="ECO:0000256" key="1">
    <source>
        <dbReference type="ARBA" id="ARBA00004123"/>
    </source>
</evidence>
<evidence type="ECO:0000256" key="5">
    <source>
        <dbReference type="ARBA" id="ARBA00023242"/>
    </source>
</evidence>
<evidence type="ECO:0000259" key="7">
    <source>
        <dbReference type="PROSITE" id="PS51005"/>
    </source>
</evidence>
<feature type="domain" description="NAC" evidence="7">
    <location>
        <begin position="23"/>
        <end position="172"/>
    </location>
</feature>
<proteinExistence type="predicted"/>
<keyword evidence="4" id="KW-0804">Transcription</keyword>
<name>A0A4U5MND4_POPAL</name>
<dbReference type="AlphaFoldDB" id="A0A4U5MND4"/>
<evidence type="ECO:0000256" key="2">
    <source>
        <dbReference type="ARBA" id="ARBA00023015"/>
    </source>
</evidence>
<comment type="caution">
    <text evidence="8">The sequence shown here is derived from an EMBL/GenBank/DDBJ whole genome shotgun (WGS) entry which is preliminary data.</text>
</comment>
<organism evidence="8">
    <name type="scientific">Populus alba</name>
    <name type="common">White poplar</name>
    <dbReference type="NCBI Taxonomy" id="43335"/>
    <lineage>
        <taxon>Eukaryota</taxon>
        <taxon>Viridiplantae</taxon>
        <taxon>Streptophyta</taxon>
        <taxon>Embryophyta</taxon>
        <taxon>Tracheophyta</taxon>
        <taxon>Spermatophyta</taxon>
        <taxon>Magnoliopsida</taxon>
        <taxon>eudicotyledons</taxon>
        <taxon>Gunneridae</taxon>
        <taxon>Pentapetalae</taxon>
        <taxon>rosids</taxon>
        <taxon>fabids</taxon>
        <taxon>Malpighiales</taxon>
        <taxon>Salicaceae</taxon>
        <taxon>Saliceae</taxon>
        <taxon>Populus</taxon>
    </lineage>
</organism>
<dbReference type="GO" id="GO:0006355">
    <property type="term" value="P:regulation of DNA-templated transcription"/>
    <property type="evidence" value="ECO:0007669"/>
    <property type="project" value="InterPro"/>
</dbReference>